<keyword evidence="2" id="KW-0732">Signal</keyword>
<sequence length="126" mass="14532">MLSPIKNIVGLVLFMLSWVLCFLGNRPLSSAVSSRRSARKVKQQSPSQESMAENREMKRQNPTALFFDDLAPDLGDLELQFRLNHFEKHEAQRMVDSLLVLSFVSSMIREGRWSDTNKESTLQRFN</sequence>
<accession>A0ABC8LTM1</accession>
<feature type="region of interest" description="Disordered" evidence="1">
    <location>
        <begin position="29"/>
        <end position="60"/>
    </location>
</feature>
<dbReference type="AlphaFoldDB" id="A0ABC8LTM1"/>
<evidence type="ECO:0000313" key="4">
    <source>
        <dbReference type="Proteomes" id="UP001642260"/>
    </source>
</evidence>
<keyword evidence="4" id="KW-1185">Reference proteome</keyword>
<feature type="chain" id="PRO_5044795747" evidence="2">
    <location>
        <begin position="32"/>
        <end position="126"/>
    </location>
</feature>
<dbReference type="Proteomes" id="UP001642260">
    <property type="component" value="Unassembled WGS sequence"/>
</dbReference>
<organism evidence="3 4">
    <name type="scientific">Eruca vesicaria subsp. sativa</name>
    <name type="common">Garden rocket</name>
    <name type="synonym">Eruca sativa</name>
    <dbReference type="NCBI Taxonomy" id="29727"/>
    <lineage>
        <taxon>Eukaryota</taxon>
        <taxon>Viridiplantae</taxon>
        <taxon>Streptophyta</taxon>
        <taxon>Embryophyta</taxon>
        <taxon>Tracheophyta</taxon>
        <taxon>Spermatophyta</taxon>
        <taxon>Magnoliopsida</taxon>
        <taxon>eudicotyledons</taxon>
        <taxon>Gunneridae</taxon>
        <taxon>Pentapetalae</taxon>
        <taxon>rosids</taxon>
        <taxon>malvids</taxon>
        <taxon>Brassicales</taxon>
        <taxon>Brassicaceae</taxon>
        <taxon>Brassiceae</taxon>
        <taxon>Eruca</taxon>
    </lineage>
</organism>
<gene>
    <name evidence="3" type="ORF">ERUC_LOCUS38873</name>
</gene>
<protein>
    <submittedName>
        <fullName evidence="3">Uncharacterized protein</fullName>
    </submittedName>
</protein>
<proteinExistence type="predicted"/>
<comment type="caution">
    <text evidence="3">The sequence shown here is derived from an EMBL/GenBank/DDBJ whole genome shotgun (WGS) entry which is preliminary data.</text>
</comment>
<reference evidence="3 4" key="1">
    <citation type="submission" date="2022-03" db="EMBL/GenBank/DDBJ databases">
        <authorList>
            <person name="Macdonald S."/>
            <person name="Ahmed S."/>
            <person name="Newling K."/>
        </authorList>
    </citation>
    <scope>NUCLEOTIDE SEQUENCE [LARGE SCALE GENOMIC DNA]</scope>
</reference>
<name>A0ABC8LTM1_ERUVS</name>
<evidence type="ECO:0000313" key="3">
    <source>
        <dbReference type="EMBL" id="CAH8386390.1"/>
    </source>
</evidence>
<evidence type="ECO:0000256" key="1">
    <source>
        <dbReference type="SAM" id="MobiDB-lite"/>
    </source>
</evidence>
<feature type="signal peptide" evidence="2">
    <location>
        <begin position="1"/>
        <end position="31"/>
    </location>
</feature>
<dbReference type="EMBL" id="CAKOAT010708487">
    <property type="protein sequence ID" value="CAH8386390.1"/>
    <property type="molecule type" value="Genomic_DNA"/>
</dbReference>
<evidence type="ECO:0000256" key="2">
    <source>
        <dbReference type="SAM" id="SignalP"/>
    </source>
</evidence>